<dbReference type="PROSITE" id="PS51736">
    <property type="entry name" value="RECOMBINASES_3"/>
    <property type="match status" value="1"/>
</dbReference>
<dbReference type="PANTHER" id="PTHR30461:SF23">
    <property type="entry name" value="DNA RECOMBINASE-RELATED"/>
    <property type="match status" value="1"/>
</dbReference>
<dbReference type="SUPFAM" id="SSF53041">
    <property type="entry name" value="Resolvase-like"/>
    <property type="match status" value="1"/>
</dbReference>
<dbReference type="InterPro" id="IPR050639">
    <property type="entry name" value="SSR_resolvase"/>
</dbReference>
<feature type="compositionally biased region" description="Acidic residues" evidence="1">
    <location>
        <begin position="456"/>
        <end position="480"/>
    </location>
</feature>
<evidence type="ECO:0000259" key="2">
    <source>
        <dbReference type="PROSITE" id="PS51736"/>
    </source>
</evidence>
<dbReference type="PANTHER" id="PTHR30461">
    <property type="entry name" value="DNA-INVERTASE FROM LAMBDOID PROPHAGE"/>
    <property type="match status" value="1"/>
</dbReference>
<dbReference type="Gene3D" id="3.90.1750.20">
    <property type="entry name" value="Putative Large Serine Recombinase, Chain B, Domain 2"/>
    <property type="match status" value="1"/>
</dbReference>
<evidence type="ECO:0000256" key="1">
    <source>
        <dbReference type="SAM" id="MobiDB-lite"/>
    </source>
</evidence>
<evidence type="ECO:0000313" key="3">
    <source>
        <dbReference type="EMBL" id="MCU4752637.1"/>
    </source>
</evidence>
<dbReference type="GO" id="GO:0000150">
    <property type="term" value="F:DNA strand exchange activity"/>
    <property type="evidence" value="ECO:0007669"/>
    <property type="project" value="InterPro"/>
</dbReference>
<accession>A0AAP3E784</accession>
<feature type="region of interest" description="Disordered" evidence="1">
    <location>
        <begin position="455"/>
        <end position="489"/>
    </location>
</feature>
<dbReference type="SMART" id="SM00857">
    <property type="entry name" value="Resolvase"/>
    <property type="match status" value="1"/>
</dbReference>
<proteinExistence type="predicted"/>
<sequence length="489" mass="55816">MVVAGGLVYLIVGEKAGMLPLLFGIMRRDEVEGDRWGLIARVSTGPQMKSESTDRQLENLRKEVEASDGTIKKEFEVAESAATVNRESLDKVATLAEDNEIDVVGVSKLDRLTRADPWETFDYLKRLREAEATLYADTHGYFDWDDLYDFPMLVRQVVFSREWYQRIRDNARDGQVDKLVQGKWPFGKPPFGYLKDDKGYVHLTEIGKEIIPEIFKLYVRKENRAEVKRIINDRYDLEDPLTDAEEDLLSDTQKDLIKDSEEDSLSDSQIKTILQSRLCMGQLALEGEVISDEPQLAVIDLEIFNGAQELLEDNSSTPSGTRAIPEPIERTARRFGEEYVLTLIDSIDTRCRKCRGEIEPNGDIERWGIKLKNYVCQECNHQGPLLTQEEFNELHDTLPLRCPSCPETETFEIEENQGGDWEYSYTCSHCDNSFGSDLLPGKYRRAFELPDLAFDCVDDGSDDQEPTDPEDDEDADDDSDLSQATFTDF</sequence>
<dbReference type="Pfam" id="PF00239">
    <property type="entry name" value="Resolvase"/>
    <property type="match status" value="1"/>
</dbReference>
<dbReference type="InterPro" id="IPR006119">
    <property type="entry name" value="Resolv_N"/>
</dbReference>
<dbReference type="Proteomes" id="UP001321047">
    <property type="component" value="Unassembled WGS sequence"/>
</dbReference>
<dbReference type="AlphaFoldDB" id="A0AAP3E784"/>
<name>A0AAP3E784_9EURY</name>
<feature type="domain" description="Resolvase/invertase-type recombinase catalytic" evidence="2">
    <location>
        <begin position="35"/>
        <end position="182"/>
    </location>
</feature>
<reference evidence="3 4" key="1">
    <citation type="submission" date="2022-09" db="EMBL/GenBank/DDBJ databases">
        <title>Enrichment on poylsaccharides allowed isolation of novel metabolic and taxonomic groups of Haloarchaea.</title>
        <authorList>
            <person name="Sorokin D.Y."/>
            <person name="Elcheninov A.G."/>
            <person name="Khizhniak T.V."/>
            <person name="Kolganova T.V."/>
            <person name="Kublanov I.V."/>
        </authorList>
    </citation>
    <scope>NUCLEOTIDE SEQUENCE [LARGE SCALE GENOMIC DNA]</scope>
    <source>
        <strain evidence="3 4">AArc-curdl1</strain>
    </source>
</reference>
<organism evidence="3 4">
    <name type="scientific">Natronosalvus hydrolyticus</name>
    <dbReference type="NCBI Taxonomy" id="2979988"/>
    <lineage>
        <taxon>Archaea</taxon>
        <taxon>Methanobacteriati</taxon>
        <taxon>Methanobacteriota</taxon>
        <taxon>Stenosarchaea group</taxon>
        <taxon>Halobacteria</taxon>
        <taxon>Halobacteriales</taxon>
        <taxon>Natrialbaceae</taxon>
        <taxon>Natronosalvus</taxon>
    </lineage>
</organism>
<keyword evidence="4" id="KW-1185">Reference proteome</keyword>
<dbReference type="RefSeq" id="WP_342808967.1">
    <property type="nucleotide sequence ID" value="NZ_JAOPJZ010000008.1"/>
</dbReference>
<gene>
    <name evidence="3" type="ORF">OB919_11665</name>
</gene>
<dbReference type="InterPro" id="IPR038109">
    <property type="entry name" value="DNA_bind_recomb_sf"/>
</dbReference>
<dbReference type="CDD" id="cd00338">
    <property type="entry name" value="Ser_Recombinase"/>
    <property type="match status" value="1"/>
</dbReference>
<protein>
    <submittedName>
        <fullName evidence="3">Recombinase family protein</fullName>
    </submittedName>
</protein>
<dbReference type="EMBL" id="JAOPJZ010000008">
    <property type="protein sequence ID" value="MCU4752637.1"/>
    <property type="molecule type" value="Genomic_DNA"/>
</dbReference>
<dbReference type="Gene3D" id="3.40.50.1390">
    <property type="entry name" value="Resolvase, N-terminal catalytic domain"/>
    <property type="match status" value="1"/>
</dbReference>
<comment type="caution">
    <text evidence="3">The sequence shown here is derived from an EMBL/GenBank/DDBJ whole genome shotgun (WGS) entry which is preliminary data.</text>
</comment>
<evidence type="ECO:0000313" key="4">
    <source>
        <dbReference type="Proteomes" id="UP001321047"/>
    </source>
</evidence>
<dbReference type="GO" id="GO:0003677">
    <property type="term" value="F:DNA binding"/>
    <property type="evidence" value="ECO:0007669"/>
    <property type="project" value="InterPro"/>
</dbReference>
<dbReference type="InterPro" id="IPR036162">
    <property type="entry name" value="Resolvase-like_N_sf"/>
</dbReference>